<evidence type="ECO:0000313" key="2">
    <source>
        <dbReference type="EMBL" id="SNR71690.1"/>
    </source>
</evidence>
<dbReference type="Proteomes" id="UP000198297">
    <property type="component" value="Unassembled WGS sequence"/>
</dbReference>
<keyword evidence="1" id="KW-1133">Transmembrane helix</keyword>
<keyword evidence="1" id="KW-0812">Transmembrane</keyword>
<dbReference type="AlphaFoldDB" id="A0A238YKX1"/>
<accession>A0A238YKX1</accession>
<protein>
    <submittedName>
        <fullName evidence="2">Uncharacterized protein</fullName>
    </submittedName>
</protein>
<proteinExistence type="predicted"/>
<evidence type="ECO:0000313" key="3">
    <source>
        <dbReference type="Proteomes" id="UP000198297"/>
    </source>
</evidence>
<gene>
    <name evidence="2" type="ORF">SAMN06266787_11420</name>
</gene>
<dbReference type="EMBL" id="FZNK01000014">
    <property type="protein sequence ID" value="SNR71690.1"/>
    <property type="molecule type" value="Genomic_DNA"/>
</dbReference>
<keyword evidence="1" id="KW-0472">Membrane</keyword>
<sequence>MSPLYGYTLSACLFFLAAVLTCSIFLSIAG</sequence>
<feature type="transmembrane region" description="Helical" evidence="1">
    <location>
        <begin position="6"/>
        <end position="29"/>
    </location>
</feature>
<name>A0A238YKX1_HALEZ</name>
<reference evidence="3" key="1">
    <citation type="submission" date="2017-06" db="EMBL/GenBank/DDBJ databases">
        <authorList>
            <person name="Varghese N."/>
            <person name="Submissions S."/>
        </authorList>
    </citation>
    <scope>NUCLEOTIDE SEQUENCE [LARGE SCALE GENOMIC DNA]</scope>
    <source>
        <strain evidence="3">DSM 19316</strain>
    </source>
</reference>
<organism evidence="2 3">
    <name type="scientific">Halorubrum ezzemoulense</name>
    <name type="common">Halorubrum chaoviator</name>
    <dbReference type="NCBI Taxonomy" id="337243"/>
    <lineage>
        <taxon>Archaea</taxon>
        <taxon>Methanobacteriati</taxon>
        <taxon>Methanobacteriota</taxon>
        <taxon>Stenosarchaea group</taxon>
        <taxon>Halobacteria</taxon>
        <taxon>Halobacteriales</taxon>
        <taxon>Haloferacaceae</taxon>
        <taxon>Halorubrum</taxon>
    </lineage>
</organism>
<evidence type="ECO:0000256" key="1">
    <source>
        <dbReference type="SAM" id="Phobius"/>
    </source>
</evidence>